<dbReference type="OrthoDB" id="164951at2"/>
<evidence type="ECO:0000256" key="8">
    <source>
        <dbReference type="ARBA" id="ARBA00023211"/>
    </source>
</evidence>
<name>A0A220U506_9BACI</name>
<proteinExistence type="predicted"/>
<keyword evidence="4" id="KW-0547">Nucleotide-binding</keyword>
<comment type="catalytic activity">
    <reaction evidence="10">
        <text>ITP + H2O = IDP + phosphate + H(+)</text>
        <dbReference type="Rhea" id="RHEA:28330"/>
        <dbReference type="ChEBI" id="CHEBI:15377"/>
        <dbReference type="ChEBI" id="CHEBI:15378"/>
        <dbReference type="ChEBI" id="CHEBI:43474"/>
        <dbReference type="ChEBI" id="CHEBI:58280"/>
        <dbReference type="ChEBI" id="CHEBI:61402"/>
        <dbReference type="EC" id="3.6.1.73"/>
    </reaction>
</comment>
<evidence type="ECO:0000256" key="10">
    <source>
        <dbReference type="ARBA" id="ARBA00048174"/>
    </source>
</evidence>
<feature type="domain" description="Non-canonical purine NTP phosphatase/PRRC1" evidence="12">
    <location>
        <begin position="6"/>
        <end position="156"/>
    </location>
</feature>
<dbReference type="GO" id="GO:0009117">
    <property type="term" value="P:nucleotide metabolic process"/>
    <property type="evidence" value="ECO:0007669"/>
    <property type="project" value="UniProtKB-KW"/>
</dbReference>
<organism evidence="13 14">
    <name type="scientific">Virgibacillus phasianinus</name>
    <dbReference type="NCBI Taxonomy" id="2017483"/>
    <lineage>
        <taxon>Bacteria</taxon>
        <taxon>Bacillati</taxon>
        <taxon>Bacillota</taxon>
        <taxon>Bacilli</taxon>
        <taxon>Bacillales</taxon>
        <taxon>Bacillaceae</taxon>
        <taxon>Virgibacillus</taxon>
    </lineage>
</organism>
<dbReference type="EC" id="3.6.1.73" evidence="9"/>
<keyword evidence="6" id="KW-0460">Magnesium</keyword>
<evidence type="ECO:0000256" key="6">
    <source>
        <dbReference type="ARBA" id="ARBA00022842"/>
    </source>
</evidence>
<evidence type="ECO:0000259" key="12">
    <source>
        <dbReference type="Pfam" id="PF01931"/>
    </source>
</evidence>
<dbReference type="InterPro" id="IPR029001">
    <property type="entry name" value="ITPase-like_fam"/>
</dbReference>
<dbReference type="InterPro" id="IPR050299">
    <property type="entry name" value="YjjX_NTPase"/>
</dbReference>
<dbReference type="GO" id="GO:0000166">
    <property type="term" value="F:nucleotide binding"/>
    <property type="evidence" value="ECO:0007669"/>
    <property type="project" value="UniProtKB-KW"/>
</dbReference>
<evidence type="ECO:0000256" key="5">
    <source>
        <dbReference type="ARBA" id="ARBA00022801"/>
    </source>
</evidence>
<dbReference type="NCBIfam" id="NF002850">
    <property type="entry name" value="PRK03114.1"/>
    <property type="match status" value="1"/>
</dbReference>
<evidence type="ECO:0000313" key="14">
    <source>
        <dbReference type="Proteomes" id="UP000198312"/>
    </source>
</evidence>
<sequence>MKIIIGSMNQTKVEAVKEVFPSDQVMSYSAESSVSAQPFSDEETRIGAINRAKDCVSMNQDAMGIGLEGGVMDINGQLFLCNWGALVDLKKNVHTASGARILLPKEISEPLRDGIELGDVMDCFAKKQGVRHKEGAIGIFTNDLVSRKNMFLHVVTLLRGQWEYWHESNLKGNDV</sequence>
<comment type="cofactor">
    <cofactor evidence="2">
        <name>Mg(2+)</name>
        <dbReference type="ChEBI" id="CHEBI:18420"/>
    </cofactor>
</comment>
<gene>
    <name evidence="13" type="primary">yjjX</name>
    <name evidence="13" type="ORF">CFK37_12595</name>
</gene>
<dbReference type="PANTHER" id="PTHR34699:SF2">
    <property type="entry name" value="NON-CANONICAL PURINE NTP PHOSPHATASE_PRRC1 DOMAIN-CONTAINING PROTEIN"/>
    <property type="match status" value="1"/>
</dbReference>
<dbReference type="PANTHER" id="PTHR34699">
    <property type="match status" value="1"/>
</dbReference>
<evidence type="ECO:0000256" key="4">
    <source>
        <dbReference type="ARBA" id="ARBA00022741"/>
    </source>
</evidence>
<dbReference type="AlphaFoldDB" id="A0A220U506"/>
<dbReference type="SUPFAM" id="SSF52972">
    <property type="entry name" value="ITPase-like"/>
    <property type="match status" value="1"/>
</dbReference>
<dbReference type="KEGG" id="vil:CFK37_12595"/>
<dbReference type="EMBL" id="CP022315">
    <property type="protein sequence ID" value="ASK62921.1"/>
    <property type="molecule type" value="Genomic_DNA"/>
</dbReference>
<evidence type="ECO:0000256" key="11">
    <source>
        <dbReference type="ARBA" id="ARBA00048781"/>
    </source>
</evidence>
<reference evidence="13 14" key="1">
    <citation type="submission" date="2017-07" db="EMBL/GenBank/DDBJ databases">
        <title>Virgibacillus sp. LM2416.</title>
        <authorList>
            <person name="Tak E.J."/>
            <person name="Bae J.-W."/>
        </authorList>
    </citation>
    <scope>NUCLEOTIDE SEQUENCE [LARGE SCALE GENOMIC DNA]</scope>
    <source>
        <strain evidence="13 14">LM2416</strain>
    </source>
</reference>
<dbReference type="RefSeq" id="WP_089062180.1">
    <property type="nucleotide sequence ID" value="NZ_CP022315.1"/>
</dbReference>
<comment type="catalytic activity">
    <reaction evidence="11">
        <text>XTP + H2O = XDP + phosphate + H(+)</text>
        <dbReference type="Rhea" id="RHEA:28406"/>
        <dbReference type="ChEBI" id="CHEBI:15377"/>
        <dbReference type="ChEBI" id="CHEBI:15378"/>
        <dbReference type="ChEBI" id="CHEBI:43474"/>
        <dbReference type="ChEBI" id="CHEBI:59884"/>
        <dbReference type="ChEBI" id="CHEBI:61314"/>
        <dbReference type="EC" id="3.6.1.73"/>
    </reaction>
</comment>
<dbReference type="InterPro" id="IPR026533">
    <property type="entry name" value="NTPase/PRRC1"/>
</dbReference>
<comment type="cofactor">
    <cofactor evidence="1">
        <name>Mn(2+)</name>
        <dbReference type="ChEBI" id="CHEBI:29035"/>
    </cofactor>
</comment>
<keyword evidence="8" id="KW-0464">Manganese</keyword>
<dbReference type="GO" id="GO:0046872">
    <property type="term" value="F:metal ion binding"/>
    <property type="evidence" value="ECO:0007669"/>
    <property type="project" value="UniProtKB-KW"/>
</dbReference>
<dbReference type="Proteomes" id="UP000198312">
    <property type="component" value="Chromosome"/>
</dbReference>
<accession>A0A220U506</accession>
<protein>
    <recommendedName>
        <fullName evidence="9">inosine/xanthosine triphosphatase</fullName>
        <ecNumber evidence="9">3.6.1.73</ecNumber>
    </recommendedName>
</protein>
<keyword evidence="5" id="KW-0378">Hydrolase</keyword>
<evidence type="ECO:0000313" key="13">
    <source>
        <dbReference type="EMBL" id="ASK62921.1"/>
    </source>
</evidence>
<evidence type="ECO:0000256" key="7">
    <source>
        <dbReference type="ARBA" id="ARBA00023080"/>
    </source>
</evidence>
<keyword evidence="3" id="KW-0479">Metal-binding</keyword>
<evidence type="ECO:0000256" key="9">
    <source>
        <dbReference type="ARBA" id="ARBA00038901"/>
    </source>
</evidence>
<dbReference type="GO" id="GO:0103023">
    <property type="term" value="F:ITPase activity"/>
    <property type="evidence" value="ECO:0007669"/>
    <property type="project" value="UniProtKB-EC"/>
</dbReference>
<dbReference type="Gene3D" id="3.90.950.10">
    <property type="match status" value="1"/>
</dbReference>
<dbReference type="Pfam" id="PF01931">
    <property type="entry name" value="NTPase_I-T"/>
    <property type="match status" value="1"/>
</dbReference>
<evidence type="ECO:0000256" key="2">
    <source>
        <dbReference type="ARBA" id="ARBA00001946"/>
    </source>
</evidence>
<keyword evidence="7" id="KW-0546">Nucleotide metabolism</keyword>
<keyword evidence="14" id="KW-1185">Reference proteome</keyword>
<evidence type="ECO:0000256" key="3">
    <source>
        <dbReference type="ARBA" id="ARBA00022723"/>
    </source>
</evidence>
<evidence type="ECO:0000256" key="1">
    <source>
        <dbReference type="ARBA" id="ARBA00001936"/>
    </source>
</evidence>